<reference evidence="2" key="1">
    <citation type="journal article" date="2014" name="Front. Microbiol.">
        <title>High frequency of phylogenetically diverse reductive dehalogenase-homologous genes in deep subseafloor sedimentary metagenomes.</title>
        <authorList>
            <person name="Kawai M."/>
            <person name="Futagami T."/>
            <person name="Toyoda A."/>
            <person name="Takaki Y."/>
            <person name="Nishi S."/>
            <person name="Hori S."/>
            <person name="Arai W."/>
            <person name="Tsubouchi T."/>
            <person name="Morono Y."/>
            <person name="Uchiyama I."/>
            <person name="Ito T."/>
            <person name="Fujiyama A."/>
            <person name="Inagaki F."/>
            <person name="Takami H."/>
        </authorList>
    </citation>
    <scope>NUCLEOTIDE SEQUENCE</scope>
    <source>
        <strain evidence="2">Expedition CK06-06</strain>
    </source>
</reference>
<accession>X1BFE4</accession>
<dbReference type="AlphaFoldDB" id="X1BFE4"/>
<feature type="region of interest" description="Disordered" evidence="1">
    <location>
        <begin position="1"/>
        <end position="38"/>
    </location>
</feature>
<name>X1BFE4_9ZZZZ</name>
<sequence>MNPNSSTELDLRKMDAQGSKRSYGPDSMDGWARERERRSRCVQTLVDDDYFDEEKE</sequence>
<dbReference type="EMBL" id="BART01027567">
    <property type="protein sequence ID" value="GAG94649.1"/>
    <property type="molecule type" value="Genomic_DNA"/>
</dbReference>
<organism evidence="2">
    <name type="scientific">marine sediment metagenome</name>
    <dbReference type="NCBI Taxonomy" id="412755"/>
    <lineage>
        <taxon>unclassified sequences</taxon>
        <taxon>metagenomes</taxon>
        <taxon>ecological metagenomes</taxon>
    </lineage>
</organism>
<comment type="caution">
    <text evidence="2">The sequence shown here is derived from an EMBL/GenBank/DDBJ whole genome shotgun (WGS) entry which is preliminary data.</text>
</comment>
<proteinExistence type="predicted"/>
<gene>
    <name evidence="2" type="ORF">S01H4_48848</name>
</gene>
<protein>
    <submittedName>
        <fullName evidence="2">Uncharacterized protein</fullName>
    </submittedName>
</protein>
<evidence type="ECO:0000313" key="2">
    <source>
        <dbReference type="EMBL" id="GAG94649.1"/>
    </source>
</evidence>
<evidence type="ECO:0000256" key="1">
    <source>
        <dbReference type="SAM" id="MobiDB-lite"/>
    </source>
</evidence>